<dbReference type="InterPro" id="IPR052563">
    <property type="entry name" value="FliK"/>
</dbReference>
<dbReference type="Proteomes" id="UP000430368">
    <property type="component" value="Chromosome"/>
</dbReference>
<feature type="region of interest" description="Disordered" evidence="4">
    <location>
        <begin position="212"/>
        <end position="233"/>
    </location>
</feature>
<feature type="region of interest" description="Disordered" evidence="4">
    <location>
        <begin position="334"/>
        <end position="375"/>
    </location>
</feature>
<dbReference type="PRINTS" id="PR01007">
    <property type="entry name" value="FLGHOOKFLIK"/>
</dbReference>
<evidence type="ECO:0000313" key="6">
    <source>
        <dbReference type="EMBL" id="QHA89005.1"/>
    </source>
</evidence>
<dbReference type="Gene3D" id="3.30.750.140">
    <property type="match status" value="1"/>
</dbReference>
<accession>A0ABX6GRY3</accession>
<dbReference type="InterPro" id="IPR038610">
    <property type="entry name" value="FliK-like_C_sf"/>
</dbReference>
<proteinExistence type="inferred from homology"/>
<feature type="region of interest" description="Disordered" evidence="4">
    <location>
        <begin position="136"/>
        <end position="158"/>
    </location>
</feature>
<evidence type="ECO:0000256" key="3">
    <source>
        <dbReference type="ARBA" id="ARBA00022795"/>
    </source>
</evidence>
<dbReference type="RefSeq" id="WP_160030715.1">
    <property type="nucleotide sequence ID" value="NZ_CP041764.1"/>
</dbReference>
<organism evidence="6 7">
    <name type="scientific">Serratia rhizosphaerae</name>
    <dbReference type="NCBI Taxonomy" id="2597702"/>
    <lineage>
        <taxon>Bacteria</taxon>
        <taxon>Pseudomonadati</taxon>
        <taxon>Pseudomonadota</taxon>
        <taxon>Gammaproteobacteria</taxon>
        <taxon>Enterobacterales</taxon>
        <taxon>Yersiniaceae</taxon>
        <taxon>Serratia</taxon>
    </lineage>
</organism>
<comment type="similarity">
    <text evidence="2">Belongs to the FliK family.</text>
</comment>
<dbReference type="PANTHER" id="PTHR37533">
    <property type="entry name" value="FLAGELLAR HOOK-LENGTH CONTROL PROTEIN"/>
    <property type="match status" value="1"/>
</dbReference>
<dbReference type="InterPro" id="IPR001635">
    <property type="entry name" value="Flag_hook_Flik"/>
</dbReference>
<feature type="compositionally biased region" description="Basic and acidic residues" evidence="4">
    <location>
        <begin position="356"/>
        <end position="368"/>
    </location>
</feature>
<protein>
    <submittedName>
        <fullName evidence="6">Flagellar hook-length control protein FliK</fullName>
    </submittedName>
</protein>
<dbReference type="PANTHER" id="PTHR37533:SF2">
    <property type="entry name" value="FLAGELLAR HOOK-LENGTH CONTROL PROTEIN"/>
    <property type="match status" value="1"/>
</dbReference>
<evidence type="ECO:0000259" key="5">
    <source>
        <dbReference type="Pfam" id="PF02120"/>
    </source>
</evidence>
<keyword evidence="3" id="KW-1005">Bacterial flagellum biogenesis</keyword>
<name>A0ABX6GRY3_9GAMM</name>
<feature type="compositionally biased region" description="Low complexity" evidence="4">
    <location>
        <begin position="212"/>
        <end position="221"/>
    </location>
</feature>
<evidence type="ECO:0000256" key="1">
    <source>
        <dbReference type="ARBA" id="ARBA00003944"/>
    </source>
</evidence>
<evidence type="ECO:0000256" key="4">
    <source>
        <dbReference type="SAM" id="MobiDB-lite"/>
    </source>
</evidence>
<keyword evidence="6" id="KW-0969">Cilium</keyword>
<dbReference type="InterPro" id="IPR021136">
    <property type="entry name" value="Flagellar_hook_control-like_C"/>
</dbReference>
<feature type="domain" description="Flagellar hook-length control protein-like C-terminal" evidence="5">
    <location>
        <begin position="266"/>
        <end position="348"/>
    </location>
</feature>
<dbReference type="Pfam" id="PF02120">
    <property type="entry name" value="Flg_hook"/>
    <property type="match status" value="1"/>
</dbReference>
<reference evidence="6 7" key="1">
    <citation type="submission" date="2019-07" db="EMBL/GenBank/DDBJ databases">
        <title>Serratia dokdonensis sp. nov., an elicitor of systemic resistance in Nicotiana Tabacum.</title>
        <authorList>
            <person name="Son J.-S."/>
            <person name="Hwang Y.-J."/>
            <person name="Lee S.-Y."/>
            <person name="Ghim S.-Y."/>
        </authorList>
    </citation>
    <scope>NUCLEOTIDE SEQUENCE [LARGE SCALE GENOMIC DNA]</scope>
    <source>
        <strain evidence="6 7">KUDC3025</strain>
    </source>
</reference>
<sequence length="397" mass="40578">MNLTLLPVMAPAGDAATDGLAPAADSDALSSAFAQLLGERFRPAGQHADVPQLQPLAADAEPTPDGGALSQLLNVPEQLKTLTNLTARAPLNATVAQDDASEPPPVSALKSHDAPDAATLQALLAMLPAIAAPQPDEQRAVPAPADNRQPGRPSAPAASLIGALHDDTAPSAGRFAMPVTSHQAPAPQNSEADAAPQTFKTDVFTADRVPLSADSASSPASQHAMTPAAAGPQFTASQPAAAVAAPSAPLLNAPLGSPEWQQALSQQVLMFHRGGQQSAELRLHPQELGSLQITLKLDDQQAQLHITSAHGQVRAAAEAAIPHLRHALAESGINLGQSSVGGDATPQQSQQQASQEHGRSPSYREQHGGADLPAEATAAPPTLQALARAVDGVDIFA</sequence>
<keyword evidence="7" id="KW-1185">Reference proteome</keyword>
<dbReference type="EMBL" id="CP041764">
    <property type="protein sequence ID" value="QHA89005.1"/>
    <property type="molecule type" value="Genomic_DNA"/>
</dbReference>
<keyword evidence="6" id="KW-0282">Flagellum</keyword>
<evidence type="ECO:0000256" key="2">
    <source>
        <dbReference type="ARBA" id="ARBA00009149"/>
    </source>
</evidence>
<keyword evidence="6" id="KW-0966">Cell projection</keyword>
<gene>
    <name evidence="6" type="ORF">FO014_19595</name>
</gene>
<comment type="function">
    <text evidence="1">Controls the length of the flagellar hook.</text>
</comment>
<dbReference type="CDD" id="cd17470">
    <property type="entry name" value="T3SS_Flik_C"/>
    <property type="match status" value="1"/>
</dbReference>
<evidence type="ECO:0000313" key="7">
    <source>
        <dbReference type="Proteomes" id="UP000430368"/>
    </source>
</evidence>